<name>A0A6C0IW23_9ZZZZ</name>
<sequence length="156" mass="18231">MEDIIWNRLNKLGSSDVDFIHYYKLDTKIAYNDIETIYEDYISKHYFNTKSEGTIFSGNEADKISIRLSLSEPTFANVIENIFEDSVVNIDDSLVLFYIKGEDHALLLFKSFYPLSDFTEVKLPHFCYYLTNKETISMLNKNFKEGEELCLMHCST</sequence>
<proteinExistence type="predicted"/>
<reference evidence="1" key="1">
    <citation type="journal article" date="2020" name="Nature">
        <title>Giant virus diversity and host interactions through global metagenomics.</title>
        <authorList>
            <person name="Schulz F."/>
            <person name="Roux S."/>
            <person name="Paez-Espino D."/>
            <person name="Jungbluth S."/>
            <person name="Walsh D.A."/>
            <person name="Denef V.J."/>
            <person name="McMahon K.D."/>
            <person name="Konstantinidis K.T."/>
            <person name="Eloe-Fadrosh E.A."/>
            <person name="Kyrpides N.C."/>
            <person name="Woyke T."/>
        </authorList>
    </citation>
    <scope>NUCLEOTIDE SEQUENCE</scope>
    <source>
        <strain evidence="1">GVMAG-M-3300024302-11</strain>
    </source>
</reference>
<protein>
    <submittedName>
        <fullName evidence="1">Uncharacterized protein</fullName>
    </submittedName>
</protein>
<dbReference type="AlphaFoldDB" id="A0A6C0IW23"/>
<accession>A0A6C0IW23</accession>
<evidence type="ECO:0000313" key="1">
    <source>
        <dbReference type="EMBL" id="QHT96645.1"/>
    </source>
</evidence>
<organism evidence="1">
    <name type="scientific">viral metagenome</name>
    <dbReference type="NCBI Taxonomy" id="1070528"/>
    <lineage>
        <taxon>unclassified sequences</taxon>
        <taxon>metagenomes</taxon>
        <taxon>organismal metagenomes</taxon>
    </lineage>
</organism>
<dbReference type="EMBL" id="MN740261">
    <property type="protein sequence ID" value="QHT96645.1"/>
    <property type="molecule type" value="Genomic_DNA"/>
</dbReference>